<protein>
    <submittedName>
        <fullName evidence="3">Het domain-containing protein</fullName>
    </submittedName>
</protein>
<dbReference type="PANTHER" id="PTHR10622">
    <property type="entry name" value="HET DOMAIN-CONTAINING PROTEIN"/>
    <property type="match status" value="1"/>
</dbReference>
<sequence length="345" mass="38477">MRLLNTTTLQLTDFVGKAPPYAILSHTWSEEEVLFADISNPAVPKAGWSKVRSSCDLARSLGHDWIWIDTCCIDKSSSAELSEAINSMFRFYQNAVICIAYLSDVPYPSSEGEIPKVLAETRWFTRGWTLQELLAPKHLDFYSSDWKLLGSRSGFSFLIAEVTGIRHAVISGGSIKSNRLVDSSVAERMSWASRRRTTRLEDIAYCLLGIFGINMPLIYGEGERAFARLQQAIIHEIDDQSIFAWGYTQVGEPPKIPSHGWTSPLLAGNPSWFRNAGDILPFKTMNIPGLLSSGGNGVTIPTPLLQQMLQPGPTNRGMMYLLAPLRCRRLKILGGCRFHGIPNRR</sequence>
<dbReference type="PANTHER" id="PTHR10622:SF10">
    <property type="entry name" value="HET DOMAIN-CONTAINING PROTEIN"/>
    <property type="match status" value="1"/>
</dbReference>
<feature type="domain" description="Heterokaryon incompatibility" evidence="1">
    <location>
        <begin position="21"/>
        <end position="104"/>
    </location>
</feature>
<name>A0AAD9ANV8_9PEZI</name>
<evidence type="ECO:0000313" key="4">
    <source>
        <dbReference type="Proteomes" id="UP001243330"/>
    </source>
</evidence>
<feature type="domain" description="DUF8212" evidence="2">
    <location>
        <begin position="224"/>
        <end position="251"/>
    </location>
</feature>
<dbReference type="Pfam" id="PF26640">
    <property type="entry name" value="DUF8212"/>
    <property type="match status" value="1"/>
</dbReference>
<accession>A0AAD9ANV8</accession>
<dbReference type="Proteomes" id="UP001243330">
    <property type="component" value="Unassembled WGS sequence"/>
</dbReference>
<reference evidence="3" key="1">
    <citation type="submission" date="2023-01" db="EMBL/GenBank/DDBJ databases">
        <title>Colletotrichum chrysophilum M932 genome sequence.</title>
        <authorList>
            <person name="Baroncelli R."/>
        </authorList>
    </citation>
    <scope>NUCLEOTIDE SEQUENCE</scope>
    <source>
        <strain evidence="3">M932</strain>
    </source>
</reference>
<gene>
    <name evidence="3" type="ORF">CCHR01_07283</name>
</gene>
<comment type="caution">
    <text evidence="3">The sequence shown here is derived from an EMBL/GenBank/DDBJ whole genome shotgun (WGS) entry which is preliminary data.</text>
</comment>
<dbReference type="InterPro" id="IPR010730">
    <property type="entry name" value="HET"/>
</dbReference>
<dbReference type="InterPro" id="IPR058525">
    <property type="entry name" value="DUF8212"/>
</dbReference>
<keyword evidence="4" id="KW-1185">Reference proteome</keyword>
<evidence type="ECO:0000259" key="2">
    <source>
        <dbReference type="Pfam" id="PF26640"/>
    </source>
</evidence>
<proteinExistence type="predicted"/>
<dbReference type="AlphaFoldDB" id="A0AAD9ANV8"/>
<dbReference type="EMBL" id="JAQOWY010000128">
    <property type="protein sequence ID" value="KAK1850045.1"/>
    <property type="molecule type" value="Genomic_DNA"/>
</dbReference>
<organism evidence="3 4">
    <name type="scientific">Colletotrichum chrysophilum</name>
    <dbReference type="NCBI Taxonomy" id="1836956"/>
    <lineage>
        <taxon>Eukaryota</taxon>
        <taxon>Fungi</taxon>
        <taxon>Dikarya</taxon>
        <taxon>Ascomycota</taxon>
        <taxon>Pezizomycotina</taxon>
        <taxon>Sordariomycetes</taxon>
        <taxon>Hypocreomycetidae</taxon>
        <taxon>Glomerellales</taxon>
        <taxon>Glomerellaceae</taxon>
        <taxon>Colletotrichum</taxon>
        <taxon>Colletotrichum gloeosporioides species complex</taxon>
    </lineage>
</organism>
<dbReference type="Pfam" id="PF06985">
    <property type="entry name" value="HET"/>
    <property type="match status" value="1"/>
</dbReference>
<evidence type="ECO:0000313" key="3">
    <source>
        <dbReference type="EMBL" id="KAK1850045.1"/>
    </source>
</evidence>
<evidence type="ECO:0000259" key="1">
    <source>
        <dbReference type="Pfam" id="PF06985"/>
    </source>
</evidence>